<protein>
    <recommendedName>
        <fullName evidence="3">BEN domain-containing protein</fullName>
    </recommendedName>
</protein>
<evidence type="ECO:0000313" key="2">
    <source>
        <dbReference type="EMBL" id="CAG6711899.1"/>
    </source>
</evidence>
<organism evidence="2">
    <name type="scientific">Cacopsylla melanoneura</name>
    <dbReference type="NCBI Taxonomy" id="428564"/>
    <lineage>
        <taxon>Eukaryota</taxon>
        <taxon>Metazoa</taxon>
        <taxon>Ecdysozoa</taxon>
        <taxon>Arthropoda</taxon>
        <taxon>Hexapoda</taxon>
        <taxon>Insecta</taxon>
        <taxon>Pterygota</taxon>
        <taxon>Neoptera</taxon>
        <taxon>Paraneoptera</taxon>
        <taxon>Hemiptera</taxon>
        <taxon>Sternorrhyncha</taxon>
        <taxon>Psylloidea</taxon>
        <taxon>Psyllidae</taxon>
        <taxon>Psyllinae</taxon>
        <taxon>Cacopsylla</taxon>
    </lineage>
</organism>
<proteinExistence type="predicted"/>
<feature type="region of interest" description="Disordered" evidence="1">
    <location>
        <begin position="158"/>
        <end position="177"/>
    </location>
</feature>
<dbReference type="PANTHER" id="PTHR34153:SF2">
    <property type="entry name" value="SI:CH211-262H13.3-RELATED"/>
    <property type="match status" value="1"/>
</dbReference>
<sequence>MVQFAIAEFVNEETVAVVPTNWLLDLPRIGTDQRCWYPNGMGTDLKAKKRTPVDKNGLVYGCSIIGMFDTYQEARRKLEKSTITSNLDSSDSGESVKKRRKTCPTKKFTPDPSSSSDELNESFRRSVIKLPNPPTSPQLFMNANVKEKLDQLLRQPVNTQATEEDSQSSPRQMFDLNNNNTTQSALAIEDSPAVVQPTPRRFNILQTTPRRRFNNASNINQSKAIEDSPVLLRTTPRRINISINNQSALVTEGSQLVPRTSPRRRDIDDNMDTQQAFEAQLAEDLNVMDSPVIRRTTPIRNNNQSALVIEEGSGVGLEILRAISRTEEKVNIMWEMMMKKYGHTILSSPQQIATMTTFDQNEEALVNSKNAKSAEMALHAVGGSPGRVYVFNCLKAFLSDGLATQFSLSGKLCAGPGELTSKRRFCDTRLYKIIAKAVREKFPLEKEQDIRTAISDWLSQSKHRIARKKRV</sequence>
<dbReference type="AlphaFoldDB" id="A0A8D8UV43"/>
<feature type="compositionally biased region" description="Polar residues" evidence="1">
    <location>
        <begin position="81"/>
        <end position="93"/>
    </location>
</feature>
<evidence type="ECO:0008006" key="3">
    <source>
        <dbReference type="Google" id="ProtNLM"/>
    </source>
</evidence>
<evidence type="ECO:0000256" key="1">
    <source>
        <dbReference type="SAM" id="MobiDB-lite"/>
    </source>
</evidence>
<accession>A0A8D8UV43</accession>
<name>A0A8D8UV43_9HEMI</name>
<dbReference type="PANTHER" id="PTHR34153">
    <property type="entry name" value="SI:CH211-262H13.3-RELATED-RELATED"/>
    <property type="match status" value="1"/>
</dbReference>
<feature type="region of interest" description="Disordered" evidence="1">
    <location>
        <begin position="80"/>
        <end position="120"/>
    </location>
</feature>
<dbReference type="EMBL" id="HBUF01348726">
    <property type="protein sequence ID" value="CAG6711899.1"/>
    <property type="molecule type" value="Transcribed_RNA"/>
</dbReference>
<reference evidence="2" key="1">
    <citation type="submission" date="2021-05" db="EMBL/GenBank/DDBJ databases">
        <authorList>
            <person name="Alioto T."/>
            <person name="Alioto T."/>
            <person name="Gomez Garrido J."/>
        </authorList>
    </citation>
    <scope>NUCLEOTIDE SEQUENCE</scope>
</reference>
<dbReference type="EMBL" id="HBUF01348723">
    <property type="protein sequence ID" value="CAG6711892.1"/>
    <property type="molecule type" value="Transcribed_RNA"/>
</dbReference>